<dbReference type="GO" id="GO:0043190">
    <property type="term" value="C:ATP-binding cassette (ABC) transporter complex"/>
    <property type="evidence" value="ECO:0007669"/>
    <property type="project" value="InterPro"/>
</dbReference>
<dbReference type="InterPro" id="IPR000515">
    <property type="entry name" value="MetI-like"/>
</dbReference>
<dbReference type="Proteomes" id="UP000031521">
    <property type="component" value="Chromosome"/>
</dbReference>
<keyword evidence="7 9" id="KW-1133">Transmembrane helix</keyword>
<keyword evidence="5 9" id="KW-0812">Transmembrane</keyword>
<dbReference type="PANTHER" id="PTHR30614:SF0">
    <property type="entry name" value="L-CYSTINE TRANSPORT SYSTEM PERMEASE PROTEIN TCYL"/>
    <property type="match status" value="1"/>
</dbReference>
<feature type="transmembrane region" description="Helical" evidence="9">
    <location>
        <begin position="54"/>
        <end position="75"/>
    </location>
</feature>
<feature type="transmembrane region" description="Helical" evidence="9">
    <location>
        <begin position="20"/>
        <end position="42"/>
    </location>
</feature>
<evidence type="ECO:0000256" key="5">
    <source>
        <dbReference type="ARBA" id="ARBA00022692"/>
    </source>
</evidence>
<dbReference type="STRING" id="1208324.P73_1151"/>
<keyword evidence="6" id="KW-0029">Amino-acid transport</keyword>
<reference evidence="11 12" key="1">
    <citation type="journal article" date="2014" name="Int. J. Syst. Evol. Microbiol.">
        <title>Celeribacter indicus sp. nov., a polycyclic aromatic hydrocarbon-degrading bacterium from deep-sea sediment and reclassification of Huaishuia halophila as Celeribacter halophilus comb. nov.</title>
        <authorList>
            <person name="Lai Q."/>
            <person name="Cao J."/>
            <person name="Yuan J."/>
            <person name="Li F."/>
            <person name="Shao Z."/>
        </authorList>
    </citation>
    <scope>NUCLEOTIDE SEQUENCE [LARGE SCALE GENOMIC DNA]</scope>
    <source>
        <strain evidence="11">P73</strain>
    </source>
</reference>
<evidence type="ECO:0000256" key="6">
    <source>
        <dbReference type="ARBA" id="ARBA00022970"/>
    </source>
</evidence>
<feature type="domain" description="ABC transmembrane type-1" evidence="10">
    <location>
        <begin position="14"/>
        <end position="203"/>
    </location>
</feature>
<sequence length="221" mass="24341">MSLWDFIAAYWPDFLNGTAVTAAQFLLATLLAILIALVAGLMKLSSNRLAHGAAVVYIEIFRGTSLLVQLYWIFFVLPFFGITLEKFTAGFVAVGMNLGAYGAELVRGGIQSVPKGQWEAAYALSMSPATRMRRIILPQALVNMLPPWGNLLIELLKNTALVALISVTDLMFVSKQINGSTFLSAQSFGLALIIYYILARFVVTPFMRGLERVMRRKLGRG</sequence>
<keyword evidence="3 9" id="KW-0813">Transport</keyword>
<dbReference type="SUPFAM" id="SSF161098">
    <property type="entry name" value="MetI-like"/>
    <property type="match status" value="1"/>
</dbReference>
<accession>A0A0B5DYR9</accession>
<dbReference type="InterPro" id="IPR035906">
    <property type="entry name" value="MetI-like_sf"/>
</dbReference>
<dbReference type="EMBL" id="CP004393">
    <property type="protein sequence ID" value="AJE45866.1"/>
    <property type="molecule type" value="Genomic_DNA"/>
</dbReference>
<dbReference type="InterPro" id="IPR043429">
    <property type="entry name" value="ArtM/GltK/GlnP/TcyL/YhdX-like"/>
</dbReference>
<dbReference type="Pfam" id="PF00528">
    <property type="entry name" value="BPD_transp_1"/>
    <property type="match status" value="1"/>
</dbReference>
<evidence type="ECO:0000259" key="10">
    <source>
        <dbReference type="PROSITE" id="PS50928"/>
    </source>
</evidence>
<dbReference type="RefSeq" id="WP_043868856.1">
    <property type="nucleotide sequence ID" value="NZ_CP004393.1"/>
</dbReference>
<evidence type="ECO:0000256" key="8">
    <source>
        <dbReference type="ARBA" id="ARBA00023136"/>
    </source>
</evidence>
<keyword evidence="12" id="KW-1185">Reference proteome</keyword>
<dbReference type="AlphaFoldDB" id="A0A0B5DYR9"/>
<dbReference type="HOGENOM" id="CLU_019602_1_4_5"/>
<protein>
    <submittedName>
        <fullName evidence="11">Ectoine/hydroxyectoine ABC transporter permease EhuC</fullName>
    </submittedName>
</protein>
<dbReference type="Gene3D" id="1.10.3720.10">
    <property type="entry name" value="MetI-like"/>
    <property type="match status" value="1"/>
</dbReference>
<evidence type="ECO:0000256" key="4">
    <source>
        <dbReference type="ARBA" id="ARBA00022475"/>
    </source>
</evidence>
<dbReference type="PANTHER" id="PTHR30614">
    <property type="entry name" value="MEMBRANE COMPONENT OF AMINO ACID ABC TRANSPORTER"/>
    <property type="match status" value="1"/>
</dbReference>
<dbReference type="KEGG" id="cid:P73_1151"/>
<evidence type="ECO:0000256" key="2">
    <source>
        <dbReference type="ARBA" id="ARBA00010072"/>
    </source>
</evidence>
<evidence type="ECO:0000256" key="9">
    <source>
        <dbReference type="RuleBase" id="RU363032"/>
    </source>
</evidence>
<dbReference type="GO" id="GO:0022857">
    <property type="term" value="F:transmembrane transporter activity"/>
    <property type="evidence" value="ECO:0007669"/>
    <property type="project" value="InterPro"/>
</dbReference>
<evidence type="ECO:0000256" key="1">
    <source>
        <dbReference type="ARBA" id="ARBA00004429"/>
    </source>
</evidence>
<feature type="transmembrane region" description="Helical" evidence="9">
    <location>
        <begin position="185"/>
        <end position="207"/>
    </location>
</feature>
<gene>
    <name evidence="11" type="ORF">P73_1151</name>
</gene>
<dbReference type="CDD" id="cd06261">
    <property type="entry name" value="TM_PBP2"/>
    <property type="match status" value="1"/>
</dbReference>
<evidence type="ECO:0000313" key="11">
    <source>
        <dbReference type="EMBL" id="AJE45866.1"/>
    </source>
</evidence>
<dbReference type="OrthoDB" id="9808674at2"/>
<name>A0A0B5DYR9_9RHOB</name>
<dbReference type="PROSITE" id="PS50928">
    <property type="entry name" value="ABC_TM1"/>
    <property type="match status" value="1"/>
</dbReference>
<keyword evidence="4" id="KW-1003">Cell membrane</keyword>
<dbReference type="NCBIfam" id="TIGR03004">
    <property type="entry name" value="ectoine_ehuC"/>
    <property type="match status" value="1"/>
</dbReference>
<dbReference type="GO" id="GO:0006865">
    <property type="term" value="P:amino acid transport"/>
    <property type="evidence" value="ECO:0007669"/>
    <property type="project" value="UniProtKB-KW"/>
</dbReference>
<dbReference type="InterPro" id="IPR014342">
    <property type="entry name" value="Ectoine_EhuC"/>
</dbReference>
<proteinExistence type="inferred from homology"/>
<comment type="similarity">
    <text evidence="2">Belongs to the binding-protein-dependent transport system permease family. HisMQ subfamily.</text>
</comment>
<organism evidence="11 12">
    <name type="scientific">Celeribacter indicus</name>
    <dbReference type="NCBI Taxonomy" id="1208324"/>
    <lineage>
        <taxon>Bacteria</taxon>
        <taxon>Pseudomonadati</taxon>
        <taxon>Pseudomonadota</taxon>
        <taxon>Alphaproteobacteria</taxon>
        <taxon>Rhodobacterales</taxon>
        <taxon>Roseobacteraceae</taxon>
        <taxon>Celeribacter</taxon>
    </lineage>
</organism>
<keyword evidence="8 9" id="KW-0472">Membrane</keyword>
<evidence type="ECO:0000313" key="12">
    <source>
        <dbReference type="Proteomes" id="UP000031521"/>
    </source>
</evidence>
<evidence type="ECO:0000256" key="3">
    <source>
        <dbReference type="ARBA" id="ARBA00022448"/>
    </source>
</evidence>
<dbReference type="InterPro" id="IPR010065">
    <property type="entry name" value="AA_ABC_transptr_permease_3TM"/>
</dbReference>
<dbReference type="NCBIfam" id="TIGR01726">
    <property type="entry name" value="HEQRo_perm_3TM"/>
    <property type="match status" value="1"/>
</dbReference>
<evidence type="ECO:0000256" key="7">
    <source>
        <dbReference type="ARBA" id="ARBA00022989"/>
    </source>
</evidence>
<comment type="subcellular location">
    <subcellularLocation>
        <location evidence="1">Cell inner membrane</location>
        <topology evidence="1">Multi-pass membrane protein</topology>
    </subcellularLocation>
    <subcellularLocation>
        <location evidence="9">Cell membrane</location>
        <topology evidence="9">Multi-pass membrane protein</topology>
    </subcellularLocation>
</comment>